<feature type="region of interest" description="Disordered" evidence="1">
    <location>
        <begin position="1"/>
        <end position="20"/>
    </location>
</feature>
<name>A0A9Q1GYD8_HOLLE</name>
<feature type="compositionally biased region" description="Polar residues" evidence="1">
    <location>
        <begin position="33"/>
        <end position="49"/>
    </location>
</feature>
<sequence>MSRRHRRRHRQPEPASFPTEAITQLVNLLSQSVERFSPQAPATSSTAISGPTRPTDPTVEPLSDEENDFPDEARSLASQEDFFLHTEAGVNSGESDDDIPLMGTSISKEAFDKAVEVIRRQLGFDASSPPEPSSSRKSHLSLNKPVTPLRSSMPVDAECFDRFEAQAKAKKWWPTPRDRRPTST</sequence>
<reference evidence="2" key="1">
    <citation type="submission" date="2021-10" db="EMBL/GenBank/DDBJ databases">
        <title>Tropical sea cucumber genome reveals ecological adaptation and Cuvierian tubules defense mechanism.</title>
        <authorList>
            <person name="Chen T."/>
        </authorList>
    </citation>
    <scope>NUCLEOTIDE SEQUENCE</scope>
    <source>
        <strain evidence="2">Nanhai2018</strain>
        <tissue evidence="2">Muscle</tissue>
    </source>
</reference>
<feature type="region of interest" description="Disordered" evidence="1">
    <location>
        <begin position="33"/>
        <end position="101"/>
    </location>
</feature>
<evidence type="ECO:0000313" key="2">
    <source>
        <dbReference type="EMBL" id="KAJ8029187.1"/>
    </source>
</evidence>
<evidence type="ECO:0000256" key="1">
    <source>
        <dbReference type="SAM" id="MobiDB-lite"/>
    </source>
</evidence>
<dbReference type="AlphaFoldDB" id="A0A9Q1GYD8"/>
<protein>
    <submittedName>
        <fullName evidence="2">Uncharacterized protein</fullName>
    </submittedName>
</protein>
<accession>A0A9Q1GYD8</accession>
<organism evidence="2 3">
    <name type="scientific">Holothuria leucospilota</name>
    <name type="common">Black long sea cucumber</name>
    <name type="synonym">Mertensiothuria leucospilota</name>
    <dbReference type="NCBI Taxonomy" id="206669"/>
    <lineage>
        <taxon>Eukaryota</taxon>
        <taxon>Metazoa</taxon>
        <taxon>Echinodermata</taxon>
        <taxon>Eleutherozoa</taxon>
        <taxon>Echinozoa</taxon>
        <taxon>Holothuroidea</taxon>
        <taxon>Aspidochirotacea</taxon>
        <taxon>Aspidochirotida</taxon>
        <taxon>Holothuriidae</taxon>
        <taxon>Holothuria</taxon>
    </lineage>
</organism>
<proteinExistence type="predicted"/>
<gene>
    <name evidence="2" type="ORF">HOLleu_28523</name>
</gene>
<evidence type="ECO:0000313" key="3">
    <source>
        <dbReference type="Proteomes" id="UP001152320"/>
    </source>
</evidence>
<keyword evidence="3" id="KW-1185">Reference proteome</keyword>
<dbReference type="EMBL" id="JAIZAY010000014">
    <property type="protein sequence ID" value="KAJ8029187.1"/>
    <property type="molecule type" value="Genomic_DNA"/>
</dbReference>
<feature type="region of interest" description="Disordered" evidence="1">
    <location>
        <begin position="122"/>
        <end position="151"/>
    </location>
</feature>
<dbReference type="Proteomes" id="UP001152320">
    <property type="component" value="Chromosome 14"/>
</dbReference>
<feature type="compositionally biased region" description="Basic residues" evidence="1">
    <location>
        <begin position="1"/>
        <end position="10"/>
    </location>
</feature>
<comment type="caution">
    <text evidence="2">The sequence shown here is derived from an EMBL/GenBank/DDBJ whole genome shotgun (WGS) entry which is preliminary data.</text>
</comment>